<dbReference type="EMBL" id="JAUJYO010000018">
    <property type="protein sequence ID" value="KAK1290937.1"/>
    <property type="molecule type" value="Genomic_DNA"/>
</dbReference>
<dbReference type="Proteomes" id="UP001180020">
    <property type="component" value="Unassembled WGS sequence"/>
</dbReference>
<dbReference type="AlphaFoldDB" id="A0AAV9CQ27"/>
<protein>
    <submittedName>
        <fullName evidence="1">Uncharacterized protein</fullName>
    </submittedName>
</protein>
<accession>A0AAV9CQ27</accession>
<organism evidence="1 2">
    <name type="scientific">Acorus calamus</name>
    <name type="common">Sweet flag</name>
    <dbReference type="NCBI Taxonomy" id="4465"/>
    <lineage>
        <taxon>Eukaryota</taxon>
        <taxon>Viridiplantae</taxon>
        <taxon>Streptophyta</taxon>
        <taxon>Embryophyta</taxon>
        <taxon>Tracheophyta</taxon>
        <taxon>Spermatophyta</taxon>
        <taxon>Magnoliopsida</taxon>
        <taxon>Liliopsida</taxon>
        <taxon>Acoraceae</taxon>
        <taxon>Acorus</taxon>
    </lineage>
</organism>
<dbReference type="PANTHER" id="PTHR48205">
    <property type="entry name" value="OS01G0742766 PROTEIN"/>
    <property type="match status" value="1"/>
</dbReference>
<comment type="caution">
    <text evidence="1">The sequence shown here is derived from an EMBL/GenBank/DDBJ whole genome shotgun (WGS) entry which is preliminary data.</text>
</comment>
<reference evidence="1" key="2">
    <citation type="submission" date="2023-06" db="EMBL/GenBank/DDBJ databases">
        <authorList>
            <person name="Ma L."/>
            <person name="Liu K.-W."/>
            <person name="Li Z."/>
            <person name="Hsiao Y.-Y."/>
            <person name="Qi Y."/>
            <person name="Fu T."/>
            <person name="Tang G."/>
            <person name="Zhang D."/>
            <person name="Sun W.-H."/>
            <person name="Liu D.-K."/>
            <person name="Li Y."/>
            <person name="Chen G.-Z."/>
            <person name="Liu X.-D."/>
            <person name="Liao X.-Y."/>
            <person name="Jiang Y.-T."/>
            <person name="Yu X."/>
            <person name="Hao Y."/>
            <person name="Huang J."/>
            <person name="Zhao X.-W."/>
            <person name="Ke S."/>
            <person name="Chen Y.-Y."/>
            <person name="Wu W.-L."/>
            <person name="Hsu J.-L."/>
            <person name="Lin Y.-F."/>
            <person name="Huang M.-D."/>
            <person name="Li C.-Y."/>
            <person name="Huang L."/>
            <person name="Wang Z.-W."/>
            <person name="Zhao X."/>
            <person name="Zhong W.-Y."/>
            <person name="Peng D.-H."/>
            <person name="Ahmad S."/>
            <person name="Lan S."/>
            <person name="Zhang J.-S."/>
            <person name="Tsai W.-C."/>
            <person name="Van De Peer Y."/>
            <person name="Liu Z.-J."/>
        </authorList>
    </citation>
    <scope>NUCLEOTIDE SEQUENCE</scope>
    <source>
        <strain evidence="1">CP</strain>
        <tissue evidence="1">Leaves</tissue>
    </source>
</reference>
<proteinExistence type="predicted"/>
<sequence>MEDGTKVGAIKEALLIVYWPYTTNLGQRLSQGVVLSNSCSSCDLLMVPWPAPSPAVDIDKKNKSTVLPPGDANNLDPKIQQAKKSAIAQAQQEGCVGNFRSFDSPYGNYLVPVVPTLSDLNEKNK</sequence>
<dbReference type="PANTHER" id="PTHR48205:SF1">
    <property type="entry name" value="OS01G0742766 PROTEIN"/>
    <property type="match status" value="1"/>
</dbReference>
<gene>
    <name evidence="1" type="ORF">QJS10_CPB18g01002</name>
</gene>
<evidence type="ECO:0000313" key="2">
    <source>
        <dbReference type="Proteomes" id="UP001180020"/>
    </source>
</evidence>
<name>A0AAV9CQ27_ACOCL</name>
<keyword evidence="2" id="KW-1185">Reference proteome</keyword>
<evidence type="ECO:0000313" key="1">
    <source>
        <dbReference type="EMBL" id="KAK1290937.1"/>
    </source>
</evidence>
<reference evidence="1" key="1">
    <citation type="journal article" date="2023" name="Nat. Commun.">
        <title>Diploid and tetraploid genomes of Acorus and the evolution of monocots.</title>
        <authorList>
            <person name="Ma L."/>
            <person name="Liu K.W."/>
            <person name="Li Z."/>
            <person name="Hsiao Y.Y."/>
            <person name="Qi Y."/>
            <person name="Fu T."/>
            <person name="Tang G.D."/>
            <person name="Zhang D."/>
            <person name="Sun W.H."/>
            <person name="Liu D.K."/>
            <person name="Li Y."/>
            <person name="Chen G.Z."/>
            <person name="Liu X.D."/>
            <person name="Liao X.Y."/>
            <person name="Jiang Y.T."/>
            <person name="Yu X."/>
            <person name="Hao Y."/>
            <person name="Huang J."/>
            <person name="Zhao X.W."/>
            <person name="Ke S."/>
            <person name="Chen Y.Y."/>
            <person name="Wu W.L."/>
            <person name="Hsu J.L."/>
            <person name="Lin Y.F."/>
            <person name="Huang M.D."/>
            <person name="Li C.Y."/>
            <person name="Huang L."/>
            <person name="Wang Z.W."/>
            <person name="Zhao X."/>
            <person name="Zhong W.Y."/>
            <person name="Peng D.H."/>
            <person name="Ahmad S."/>
            <person name="Lan S."/>
            <person name="Zhang J.S."/>
            <person name="Tsai W.C."/>
            <person name="Van de Peer Y."/>
            <person name="Liu Z.J."/>
        </authorList>
    </citation>
    <scope>NUCLEOTIDE SEQUENCE</scope>
    <source>
        <strain evidence="1">CP</strain>
    </source>
</reference>